<organism evidence="1 2">
    <name type="scientific">Trichonephila clavipes</name>
    <name type="common">Golden silk orbweaver</name>
    <name type="synonym">Nephila clavipes</name>
    <dbReference type="NCBI Taxonomy" id="2585209"/>
    <lineage>
        <taxon>Eukaryota</taxon>
        <taxon>Metazoa</taxon>
        <taxon>Ecdysozoa</taxon>
        <taxon>Arthropoda</taxon>
        <taxon>Chelicerata</taxon>
        <taxon>Arachnida</taxon>
        <taxon>Araneae</taxon>
        <taxon>Araneomorphae</taxon>
        <taxon>Entelegynae</taxon>
        <taxon>Araneoidea</taxon>
        <taxon>Nephilidae</taxon>
        <taxon>Trichonephila</taxon>
    </lineage>
</organism>
<keyword evidence="2" id="KW-1185">Reference proteome</keyword>
<dbReference type="Proteomes" id="UP000887159">
    <property type="component" value="Unassembled WGS sequence"/>
</dbReference>
<dbReference type="Gene3D" id="3.30.420.10">
    <property type="entry name" value="Ribonuclease H-like superfamily/Ribonuclease H"/>
    <property type="match status" value="1"/>
</dbReference>
<dbReference type="AlphaFoldDB" id="A0A8X6VYF1"/>
<reference evidence="1" key="1">
    <citation type="submission" date="2020-08" db="EMBL/GenBank/DDBJ databases">
        <title>Multicomponent nature underlies the extraordinary mechanical properties of spider dragline silk.</title>
        <authorList>
            <person name="Kono N."/>
            <person name="Nakamura H."/>
            <person name="Mori M."/>
            <person name="Yoshida Y."/>
            <person name="Ohtoshi R."/>
            <person name="Malay A.D."/>
            <person name="Moran D.A.P."/>
            <person name="Tomita M."/>
            <person name="Numata K."/>
            <person name="Arakawa K."/>
        </authorList>
    </citation>
    <scope>NUCLEOTIDE SEQUENCE</scope>
</reference>
<dbReference type="InterPro" id="IPR036397">
    <property type="entry name" value="RNaseH_sf"/>
</dbReference>
<gene>
    <name evidence="1" type="ORF">TNCV_1016721</name>
</gene>
<proteinExistence type="predicted"/>
<accession>A0A8X6VYF1</accession>
<sequence>MVLLHTAGISRYNKAHSGVNNAQEAPCETDRVDRSVKKGVESERSWVVEFYFHLGRKENRIAIRKQFSQRYNSLCKDRRLKDLINAIVCVGKSHLVFVTNSLTGQHYVQEILEQRAIPFLSFQRETLFLQDKAQLSSY</sequence>
<protein>
    <submittedName>
        <fullName evidence="1">Uncharacterized protein</fullName>
    </submittedName>
</protein>
<dbReference type="EMBL" id="BMAU01021369">
    <property type="protein sequence ID" value="GFY24626.1"/>
    <property type="molecule type" value="Genomic_DNA"/>
</dbReference>
<evidence type="ECO:0000313" key="1">
    <source>
        <dbReference type="EMBL" id="GFY24626.1"/>
    </source>
</evidence>
<evidence type="ECO:0000313" key="2">
    <source>
        <dbReference type="Proteomes" id="UP000887159"/>
    </source>
</evidence>
<dbReference type="GO" id="GO:0003676">
    <property type="term" value="F:nucleic acid binding"/>
    <property type="evidence" value="ECO:0007669"/>
    <property type="project" value="InterPro"/>
</dbReference>
<name>A0A8X6VYF1_TRICX</name>
<comment type="caution">
    <text evidence="1">The sequence shown here is derived from an EMBL/GenBank/DDBJ whole genome shotgun (WGS) entry which is preliminary data.</text>
</comment>